<dbReference type="EMBL" id="OV121135">
    <property type="protein sequence ID" value="CAH0556048.1"/>
    <property type="molecule type" value="Genomic_DNA"/>
</dbReference>
<evidence type="ECO:0000313" key="9">
    <source>
        <dbReference type="EMBL" id="CAH0556048.1"/>
    </source>
</evidence>
<feature type="domain" description="AGC-kinase C-terminal" evidence="8">
    <location>
        <begin position="309"/>
        <end position="361"/>
    </location>
</feature>
<dbReference type="InterPro" id="IPR008271">
    <property type="entry name" value="Ser/Thr_kinase_AS"/>
</dbReference>
<evidence type="ECO:0000256" key="1">
    <source>
        <dbReference type="ARBA" id="ARBA00022527"/>
    </source>
</evidence>
<feature type="domain" description="Protein kinase" evidence="7">
    <location>
        <begin position="54"/>
        <end position="308"/>
    </location>
</feature>
<keyword evidence="6" id="KW-0067">ATP-binding</keyword>
<accession>A0A9P0B7Z6</accession>
<keyword evidence="3" id="KW-0808">Transferase</keyword>
<organism evidence="9 10">
    <name type="scientific">Brassicogethes aeneus</name>
    <name type="common">Rape pollen beetle</name>
    <name type="synonym">Meligethes aeneus</name>
    <dbReference type="NCBI Taxonomy" id="1431903"/>
    <lineage>
        <taxon>Eukaryota</taxon>
        <taxon>Metazoa</taxon>
        <taxon>Ecdysozoa</taxon>
        <taxon>Arthropoda</taxon>
        <taxon>Hexapoda</taxon>
        <taxon>Insecta</taxon>
        <taxon>Pterygota</taxon>
        <taxon>Neoptera</taxon>
        <taxon>Endopterygota</taxon>
        <taxon>Coleoptera</taxon>
        <taxon>Polyphaga</taxon>
        <taxon>Cucujiformia</taxon>
        <taxon>Nitidulidae</taxon>
        <taxon>Meligethinae</taxon>
        <taxon>Brassicogethes</taxon>
    </lineage>
</organism>
<evidence type="ECO:0000256" key="4">
    <source>
        <dbReference type="ARBA" id="ARBA00022741"/>
    </source>
</evidence>
<dbReference type="GO" id="GO:0004691">
    <property type="term" value="F:cAMP-dependent protein kinase activity"/>
    <property type="evidence" value="ECO:0007669"/>
    <property type="project" value="TreeGrafter"/>
</dbReference>
<keyword evidence="1" id="KW-0723">Serine/threonine-protein kinase</keyword>
<dbReference type="SMART" id="SM00220">
    <property type="entry name" value="S_TKc"/>
    <property type="match status" value="1"/>
</dbReference>
<evidence type="ECO:0000259" key="8">
    <source>
        <dbReference type="PROSITE" id="PS51285"/>
    </source>
</evidence>
<evidence type="ECO:0000313" key="10">
    <source>
        <dbReference type="Proteomes" id="UP001154078"/>
    </source>
</evidence>
<dbReference type="InterPro" id="IPR000719">
    <property type="entry name" value="Prot_kinase_dom"/>
</dbReference>
<dbReference type="GO" id="GO:0005952">
    <property type="term" value="C:cAMP-dependent protein kinase complex"/>
    <property type="evidence" value="ECO:0007669"/>
    <property type="project" value="TreeGrafter"/>
</dbReference>
<dbReference type="GO" id="GO:0005634">
    <property type="term" value="C:nucleus"/>
    <property type="evidence" value="ECO:0007669"/>
    <property type="project" value="TreeGrafter"/>
</dbReference>
<gene>
    <name evidence="9" type="ORF">MELIAE_LOCUS7252</name>
</gene>
<evidence type="ECO:0000256" key="2">
    <source>
        <dbReference type="ARBA" id="ARBA00022553"/>
    </source>
</evidence>
<dbReference type="PROSITE" id="PS00108">
    <property type="entry name" value="PROTEIN_KINASE_ST"/>
    <property type="match status" value="1"/>
</dbReference>
<reference evidence="9" key="1">
    <citation type="submission" date="2021-12" db="EMBL/GenBank/DDBJ databases">
        <authorList>
            <person name="King R."/>
        </authorList>
    </citation>
    <scope>NUCLEOTIDE SEQUENCE</scope>
</reference>
<keyword evidence="2" id="KW-0597">Phosphoprotein</keyword>
<dbReference type="AlphaFoldDB" id="A0A9P0B7Z6"/>
<dbReference type="PROSITE" id="PS50011">
    <property type="entry name" value="PROTEIN_KINASE_DOM"/>
    <property type="match status" value="1"/>
</dbReference>
<dbReference type="GO" id="GO:0005829">
    <property type="term" value="C:cytosol"/>
    <property type="evidence" value="ECO:0007669"/>
    <property type="project" value="TreeGrafter"/>
</dbReference>
<name>A0A9P0B7Z6_BRAAE</name>
<sequence>MVGKKKEKITPLKDKVIYTEEQLQYNLYLDDLKKELYENLDTLEPSSFIGIKEFEKVTTIGMGTYGRVDLVKHTKNKTLHAMKIMSKLYIMQTQQLQHVLSERRLLSCINFPFIIHHDFTFKDNDYIYYVMPFIPGGDLYHQLKKEGPFGEDLTKFYAVQIYFAIEFLHHCDIIHRDVKLENLLVCANGYIKLTDLGFSKIIVDRTYTFCGTPEYLAPEIILAKGYGKSVDWWALGVLLYEMTVGKSPFASTQTIICLEKIVKCRYSKEEIESPELQNLIDKLIQVDLSKRLGNLVNGCLDIKNHAWFKDISFKDVSLQVFESPRKPTVLNEEDTKNFDSFEDVYMPSTDLVLYESEFSQF</sequence>
<dbReference type="FunFam" id="1.10.510.10:FF:000048">
    <property type="entry name" value="Protein kinase C"/>
    <property type="match status" value="1"/>
</dbReference>
<evidence type="ECO:0000256" key="3">
    <source>
        <dbReference type="ARBA" id="ARBA00022679"/>
    </source>
</evidence>
<proteinExistence type="predicted"/>
<dbReference type="Gene3D" id="3.30.200.20">
    <property type="entry name" value="Phosphorylase Kinase, domain 1"/>
    <property type="match status" value="1"/>
</dbReference>
<dbReference type="Proteomes" id="UP001154078">
    <property type="component" value="Chromosome 4"/>
</dbReference>
<keyword evidence="10" id="KW-1185">Reference proteome</keyword>
<dbReference type="Gene3D" id="1.10.510.10">
    <property type="entry name" value="Transferase(Phosphotransferase) domain 1"/>
    <property type="match status" value="1"/>
</dbReference>
<evidence type="ECO:0000256" key="6">
    <source>
        <dbReference type="ARBA" id="ARBA00022840"/>
    </source>
</evidence>
<dbReference type="PROSITE" id="PS51285">
    <property type="entry name" value="AGC_KINASE_CTER"/>
    <property type="match status" value="1"/>
</dbReference>
<dbReference type="PANTHER" id="PTHR24353">
    <property type="entry name" value="CYCLIC NUCLEOTIDE-DEPENDENT PROTEIN KINASE"/>
    <property type="match status" value="1"/>
</dbReference>
<evidence type="ECO:0000259" key="7">
    <source>
        <dbReference type="PROSITE" id="PS50011"/>
    </source>
</evidence>
<dbReference type="GO" id="GO:0005524">
    <property type="term" value="F:ATP binding"/>
    <property type="evidence" value="ECO:0007669"/>
    <property type="project" value="UniProtKB-KW"/>
</dbReference>
<keyword evidence="4" id="KW-0547">Nucleotide-binding</keyword>
<dbReference type="PANTHER" id="PTHR24353:SF152">
    <property type="entry name" value="UT01108P-RELATED"/>
    <property type="match status" value="1"/>
</dbReference>
<protein>
    <submittedName>
        <fullName evidence="9">Uncharacterized protein</fullName>
    </submittedName>
</protein>
<dbReference type="OrthoDB" id="63267at2759"/>
<dbReference type="InterPro" id="IPR011009">
    <property type="entry name" value="Kinase-like_dom_sf"/>
</dbReference>
<dbReference type="Pfam" id="PF00069">
    <property type="entry name" value="Pkinase"/>
    <property type="match status" value="1"/>
</dbReference>
<dbReference type="SUPFAM" id="SSF56112">
    <property type="entry name" value="Protein kinase-like (PK-like)"/>
    <property type="match status" value="1"/>
</dbReference>
<keyword evidence="5" id="KW-0418">Kinase</keyword>
<evidence type="ECO:0000256" key="5">
    <source>
        <dbReference type="ARBA" id="ARBA00022777"/>
    </source>
</evidence>
<dbReference type="InterPro" id="IPR000961">
    <property type="entry name" value="AGC-kinase_C"/>
</dbReference>